<evidence type="ECO:0000313" key="2">
    <source>
        <dbReference type="EMBL" id="HAD2915684.1"/>
    </source>
</evidence>
<name>A0A712KRD3_SALET</name>
<gene>
    <name evidence="2" type="ORF">G1H72_12240</name>
</gene>
<comment type="caution">
    <text evidence="2">The sequence shown here is derived from an EMBL/GenBank/DDBJ whole genome shotgun (WGS) entry which is preliminary data.</text>
</comment>
<dbReference type="EMBL" id="DAAOGD010000005">
    <property type="protein sequence ID" value="HAD2915684.1"/>
    <property type="molecule type" value="Genomic_DNA"/>
</dbReference>
<dbReference type="Pfam" id="PF06890">
    <property type="entry name" value="Phage_Mu_Gp45"/>
    <property type="match status" value="1"/>
</dbReference>
<feature type="domain" description="Bacteriophage Mu Gp45 N-terminal" evidence="1">
    <location>
        <begin position="12"/>
        <end position="79"/>
    </location>
</feature>
<proteinExistence type="predicted"/>
<dbReference type="InterPro" id="IPR053861">
    <property type="entry name" value="Phage_Mu_Gp45_N"/>
</dbReference>
<dbReference type="NCBIfam" id="TIGR01644">
    <property type="entry name" value="phage_P2_V"/>
    <property type="match status" value="1"/>
</dbReference>
<dbReference type="PANTHER" id="PTHR35191:SF1">
    <property type="entry name" value="PROPHAGE SIDE TAIL FIBER PROTEIN HOMOLOG STFQ-RELATED"/>
    <property type="match status" value="1"/>
</dbReference>
<evidence type="ECO:0000259" key="1">
    <source>
        <dbReference type="Pfam" id="PF06890"/>
    </source>
</evidence>
<dbReference type="PANTHER" id="PTHR35191">
    <property type="entry name" value="PROPHAGE SIDE TAIL FIBER PROTEIN HOMOLOG STFQ-RELATED"/>
    <property type="match status" value="1"/>
</dbReference>
<sequence length="565" mass="60145">MANHPLQNMITRAVITAIDTVRKCQTAGLKLIAGEKKENVEHLEPYGFTSAAQNGAEAVVLFPGGDRSHGVAVVVADRRFRLKGLARGEVALYDDQGQSVTLTRAGIVVNGGGKPVIFTNATKARFEMPIESTGDIRDNCDSSGKTMAEMRTTYNGHTHKENGDGGDIPDKKQFARTIGAVTSTTITLGESGWFKIATVVMPQATSTAVIKLYGGAGFNAGSPEQAAISELVLRAGNGSPVGITATLWRRSPSAANEVAWVNTSGDTYDIYINIGQYAYWLIAQYDYTGNANVTLHSTPEYSSVQPGNSTSGQTYTLFNSLMKPTAGDVEALSVNGGRLNGPLGIGTDNALGGNSIVFGDNDTGFKWHSDGVLGIYANNALVGYIDNSGLHMSVDVLTNGAVRAGNAKKLSLTSNNNSTMTATFNLWGDANRPTVIELDDDQGWHLYSQRNPDGSIVFTVNGDITANTLRAGGAIYQNNGDIFGSLWGNGWLSTWINNNLVLDVQLGAGTSVTTWNNAGSWPNTPGYVVTSVWKDYQGENIDGINYAPLQKRVGSQWYTVQGGTV</sequence>
<reference evidence="2" key="1">
    <citation type="journal article" date="2018" name="Genome Biol.">
        <title>SKESA: strategic k-mer extension for scrupulous assemblies.</title>
        <authorList>
            <person name="Souvorov A."/>
            <person name="Agarwala R."/>
            <person name="Lipman D.J."/>
        </authorList>
    </citation>
    <scope>NUCLEOTIDE SEQUENCE</scope>
    <source>
        <strain evidence="2">Salmonella enterica subsp. enterica</strain>
    </source>
</reference>
<accession>A0A712KRD3</accession>
<protein>
    <submittedName>
        <fullName evidence="2">Phage baseplate assembly protein V</fullName>
    </submittedName>
</protein>
<organism evidence="2">
    <name type="scientific">Salmonella enterica I</name>
    <dbReference type="NCBI Taxonomy" id="59201"/>
    <lineage>
        <taxon>Bacteria</taxon>
        <taxon>Pseudomonadati</taxon>
        <taxon>Pseudomonadota</taxon>
        <taxon>Gammaproteobacteria</taxon>
        <taxon>Enterobacterales</taxon>
        <taxon>Enterobacteriaceae</taxon>
        <taxon>Salmonella</taxon>
    </lineage>
</organism>
<dbReference type="Gene3D" id="6.20.70.20">
    <property type="match status" value="1"/>
</dbReference>
<dbReference type="InterPro" id="IPR051934">
    <property type="entry name" value="Phage_Tail_Fiber_Structural"/>
</dbReference>
<dbReference type="AlphaFoldDB" id="A0A712KRD3"/>
<dbReference type="InterPro" id="IPR013046">
    <property type="entry name" value="GpV/Gp45"/>
</dbReference>
<reference evidence="2" key="2">
    <citation type="submission" date="2019-01" db="EMBL/GenBank/DDBJ databases">
        <authorList>
            <consortium name="NCBI Pathogen Detection Project"/>
        </authorList>
    </citation>
    <scope>NUCLEOTIDE SEQUENCE</scope>
    <source>
        <strain evidence="2">Salmonella enterica subsp. enterica</strain>
    </source>
</reference>